<dbReference type="InterPro" id="IPR043141">
    <property type="entry name" value="Ribosomal_uL10-like_sf"/>
</dbReference>
<dbReference type="InterPro" id="IPR002363">
    <property type="entry name" value="Ribosomal_uL10_CS_bac"/>
</dbReference>
<dbReference type="EMBL" id="UOFU01000406">
    <property type="protein sequence ID" value="VAX05028.1"/>
    <property type="molecule type" value="Genomic_DNA"/>
</dbReference>
<dbReference type="CDD" id="cd05797">
    <property type="entry name" value="Ribosomal_L10"/>
    <property type="match status" value="1"/>
</dbReference>
<dbReference type="GO" id="GO:0006412">
    <property type="term" value="P:translation"/>
    <property type="evidence" value="ECO:0007669"/>
    <property type="project" value="InterPro"/>
</dbReference>
<dbReference type="PANTHER" id="PTHR11560">
    <property type="entry name" value="39S RIBOSOMAL PROTEIN L10, MITOCHONDRIAL"/>
    <property type="match status" value="1"/>
</dbReference>
<evidence type="ECO:0000313" key="4">
    <source>
        <dbReference type="EMBL" id="VAX05028.1"/>
    </source>
</evidence>
<dbReference type="NCBIfam" id="NF000955">
    <property type="entry name" value="PRK00099.1-1"/>
    <property type="match status" value="1"/>
</dbReference>
<dbReference type="HAMAP" id="MF_00362">
    <property type="entry name" value="Ribosomal_uL10"/>
    <property type="match status" value="1"/>
</dbReference>
<dbReference type="InterPro" id="IPR001790">
    <property type="entry name" value="Ribosomal_uL10"/>
</dbReference>
<comment type="similarity">
    <text evidence="1">Belongs to the universal ribosomal protein uL10 family.</text>
</comment>
<dbReference type="AlphaFoldDB" id="A0A3B1B0P5"/>
<dbReference type="InterPro" id="IPR022973">
    <property type="entry name" value="Ribosomal_uL10_bac"/>
</dbReference>
<dbReference type="InterPro" id="IPR047865">
    <property type="entry name" value="Ribosomal_uL10_bac_type"/>
</dbReference>
<evidence type="ECO:0000256" key="1">
    <source>
        <dbReference type="ARBA" id="ARBA00008889"/>
    </source>
</evidence>
<name>A0A3B1B0P5_9ZZZZ</name>
<gene>
    <name evidence="4" type="ORF">MNBD_GAMMA20-1158</name>
</gene>
<dbReference type="SUPFAM" id="SSF160369">
    <property type="entry name" value="Ribosomal protein L10-like"/>
    <property type="match status" value="1"/>
</dbReference>
<organism evidence="4">
    <name type="scientific">hydrothermal vent metagenome</name>
    <dbReference type="NCBI Taxonomy" id="652676"/>
    <lineage>
        <taxon>unclassified sequences</taxon>
        <taxon>metagenomes</taxon>
        <taxon>ecological metagenomes</taxon>
    </lineage>
</organism>
<keyword evidence="2 4" id="KW-0689">Ribosomal protein</keyword>
<accession>A0A3B1B0P5</accession>
<keyword evidence="3" id="KW-0687">Ribonucleoprotein</keyword>
<proteinExistence type="inferred from homology"/>
<dbReference type="Gene3D" id="6.10.250.2350">
    <property type="match status" value="1"/>
</dbReference>
<dbReference type="GO" id="GO:0015934">
    <property type="term" value="C:large ribosomal subunit"/>
    <property type="evidence" value="ECO:0007669"/>
    <property type="project" value="InterPro"/>
</dbReference>
<dbReference type="PROSITE" id="PS01109">
    <property type="entry name" value="RIBOSOMAL_L10"/>
    <property type="match status" value="1"/>
</dbReference>
<evidence type="ECO:0000256" key="2">
    <source>
        <dbReference type="ARBA" id="ARBA00022980"/>
    </source>
</evidence>
<sequence length="188" mass="20418">MRVFEMKTTGGFSVALNLDQKKTVVAEVAEVAAVAHSVIAAEYNGLSVTDMTELRAKAREQNVYLRVVKNTLARRALEGTDFECMNDGLVGPLVLAFSQEDPGAAARVIFEFSKENDKLVVKLVSIGGKLLEAGDIKRLADMPTKDQAISLLMSVMKAPVEKLTRTLNEVPGKLVRTVAAIREQKEAA</sequence>
<evidence type="ECO:0000256" key="3">
    <source>
        <dbReference type="ARBA" id="ARBA00023274"/>
    </source>
</evidence>
<protein>
    <submittedName>
        <fullName evidence="4">LSU ribosomal protein L10p (P0)</fullName>
    </submittedName>
</protein>
<reference evidence="4" key="1">
    <citation type="submission" date="2018-06" db="EMBL/GenBank/DDBJ databases">
        <authorList>
            <person name="Zhirakovskaya E."/>
        </authorList>
    </citation>
    <scope>NUCLEOTIDE SEQUENCE</scope>
</reference>
<dbReference type="Gene3D" id="3.30.70.1730">
    <property type="match status" value="1"/>
</dbReference>
<dbReference type="GO" id="GO:0003735">
    <property type="term" value="F:structural constituent of ribosome"/>
    <property type="evidence" value="ECO:0007669"/>
    <property type="project" value="InterPro"/>
</dbReference>
<dbReference type="Pfam" id="PF00466">
    <property type="entry name" value="Ribosomal_L10"/>
    <property type="match status" value="1"/>
</dbReference>